<keyword evidence="2" id="KW-0067">ATP-binding</keyword>
<dbReference type="EMBL" id="JAKLTQ010000007">
    <property type="protein sequence ID" value="MCG2622492.1"/>
    <property type="molecule type" value="Genomic_DNA"/>
</dbReference>
<dbReference type="Proteomes" id="UP001165368">
    <property type="component" value="Unassembled WGS sequence"/>
</dbReference>
<dbReference type="Gene3D" id="3.40.50.300">
    <property type="entry name" value="P-loop containing nucleotide triphosphate hydrolases"/>
    <property type="match status" value="1"/>
</dbReference>
<keyword evidence="4" id="KW-1185">Reference proteome</keyword>
<dbReference type="RefSeq" id="WP_237820853.1">
    <property type="nucleotide sequence ID" value="NZ_JAKLTQ010000007.1"/>
</dbReference>
<dbReference type="Pfam" id="PF03969">
    <property type="entry name" value="AFG1_ATPase"/>
    <property type="match status" value="1"/>
</dbReference>
<evidence type="ECO:0000256" key="2">
    <source>
        <dbReference type="ARBA" id="ARBA00022840"/>
    </source>
</evidence>
<dbReference type="InterPro" id="IPR027417">
    <property type="entry name" value="P-loop_NTPase"/>
</dbReference>
<evidence type="ECO:0000313" key="4">
    <source>
        <dbReference type="Proteomes" id="UP001165368"/>
    </source>
</evidence>
<protein>
    <submittedName>
        <fullName evidence="3">Cell division protein ZapE</fullName>
    </submittedName>
</protein>
<dbReference type="PANTHER" id="PTHR12169">
    <property type="entry name" value="ATPASE N2B"/>
    <property type="match status" value="1"/>
</dbReference>
<keyword evidence="3" id="KW-0132">Cell division</keyword>
<keyword evidence="3" id="KW-0131">Cell cycle</keyword>
<dbReference type="InterPro" id="IPR005654">
    <property type="entry name" value="ATPase_AFG1-like"/>
</dbReference>
<dbReference type="PANTHER" id="PTHR12169:SF6">
    <property type="entry name" value="AFG1-LIKE ATPASE"/>
    <property type="match status" value="1"/>
</dbReference>
<comment type="caution">
    <text evidence="3">The sequence shown here is derived from an EMBL/GenBank/DDBJ whole genome shotgun (WGS) entry which is preliminary data.</text>
</comment>
<gene>
    <name evidence="3" type="primary">zapE</name>
    <name evidence="3" type="ORF">LVY72_11265</name>
</gene>
<organism evidence="3 4">
    <name type="scientific">Arthrobacter hankyongi</name>
    <dbReference type="NCBI Taxonomy" id="2904801"/>
    <lineage>
        <taxon>Bacteria</taxon>
        <taxon>Bacillati</taxon>
        <taxon>Actinomycetota</taxon>
        <taxon>Actinomycetes</taxon>
        <taxon>Micrococcales</taxon>
        <taxon>Micrococcaceae</taxon>
        <taxon>Arthrobacter</taxon>
    </lineage>
</organism>
<name>A0ABS9L7L8_9MICC</name>
<keyword evidence="1" id="KW-0547">Nucleotide-binding</keyword>
<accession>A0ABS9L7L8</accession>
<reference evidence="3" key="1">
    <citation type="submission" date="2022-01" db="EMBL/GenBank/DDBJ databases">
        <authorList>
            <person name="Jo J.-H."/>
            <person name="Im W.-T."/>
        </authorList>
    </citation>
    <scope>NUCLEOTIDE SEQUENCE</scope>
    <source>
        <strain evidence="3">I2-34</strain>
    </source>
</reference>
<sequence>MPRSDRIRLQLAEAIARDARHAGFELGGPQLVVRDRMLQLGAELVGRRAAPPRSLYVWGKAGRGKSWLLDAFFRALPVEQKRRVHFHGFFEALHRRIHEHRTRPDAVNRAVDGLVGGARVLCFDEFHVHDPADAALLARLLRRLFDSGVVLLASSNYAPSALLPDPMWHHLFEPGIELITRNMDVLELAGETDYRTAAGGAETGFAGGAWLAAGDEADLPDGPFRRPGATEARTLAVGSRDFAVSAVRGSELWISFGQLCQAPTSRAEYLAWARRFSRWFITDVPGFADVGREARQRFIGVLDILCDADIQVFLFSDLDRQAFCDSAADGRPDAFRMVSRLRLLREPARR</sequence>
<dbReference type="SUPFAM" id="SSF52540">
    <property type="entry name" value="P-loop containing nucleoside triphosphate hydrolases"/>
    <property type="match status" value="1"/>
</dbReference>
<dbReference type="GO" id="GO:0051301">
    <property type="term" value="P:cell division"/>
    <property type="evidence" value="ECO:0007669"/>
    <property type="project" value="UniProtKB-KW"/>
</dbReference>
<dbReference type="NCBIfam" id="NF040713">
    <property type="entry name" value="ZapE"/>
    <property type="match status" value="1"/>
</dbReference>
<evidence type="ECO:0000256" key="1">
    <source>
        <dbReference type="ARBA" id="ARBA00022741"/>
    </source>
</evidence>
<evidence type="ECO:0000313" key="3">
    <source>
        <dbReference type="EMBL" id="MCG2622492.1"/>
    </source>
</evidence>
<proteinExistence type="predicted"/>